<keyword evidence="3" id="KW-1185">Reference proteome</keyword>
<dbReference type="AlphaFoldDB" id="A0A7W8NIA5"/>
<organism evidence="2 3">
    <name type="scientific">Deinococcus humi</name>
    <dbReference type="NCBI Taxonomy" id="662880"/>
    <lineage>
        <taxon>Bacteria</taxon>
        <taxon>Thermotogati</taxon>
        <taxon>Deinococcota</taxon>
        <taxon>Deinococci</taxon>
        <taxon>Deinococcales</taxon>
        <taxon>Deinococcaceae</taxon>
        <taxon>Deinococcus</taxon>
    </lineage>
</organism>
<gene>
    <name evidence="2" type="ORF">HNQ08_003960</name>
</gene>
<dbReference type="Pfam" id="PF09722">
    <property type="entry name" value="Xre_MbcA_ParS_C"/>
    <property type="match status" value="1"/>
</dbReference>
<protein>
    <recommendedName>
        <fullName evidence="1">Antitoxin Xre/MbcA/ParS-like toxin-binding domain-containing protein</fullName>
    </recommendedName>
</protein>
<evidence type="ECO:0000313" key="2">
    <source>
        <dbReference type="EMBL" id="MBB5364847.1"/>
    </source>
</evidence>
<evidence type="ECO:0000313" key="3">
    <source>
        <dbReference type="Proteomes" id="UP000552709"/>
    </source>
</evidence>
<dbReference type="EMBL" id="JACHFL010000013">
    <property type="protein sequence ID" value="MBB5364847.1"/>
    <property type="molecule type" value="Genomic_DNA"/>
</dbReference>
<comment type="caution">
    <text evidence="2">The sequence shown here is derived from an EMBL/GenBank/DDBJ whole genome shotgun (WGS) entry which is preliminary data.</text>
</comment>
<accession>A0A7W8NIA5</accession>
<sequence>MANPDPILTQLATARRLSSGLPAGVRMLQALGLNRHEQAGLLGLNPRSLERAAHPSAPVLVLAQLARLSITIGIYNALHLLYDANTAAGWLQRANQRPPFGGQTPLDYMRRGGVPAMDETRRLLAGDQGGLFSVTPKAHRAAADFRTVIEL</sequence>
<feature type="domain" description="Antitoxin Xre/MbcA/ParS-like toxin-binding" evidence="1">
    <location>
        <begin position="83"/>
        <end position="129"/>
    </location>
</feature>
<dbReference type="Proteomes" id="UP000552709">
    <property type="component" value="Unassembled WGS sequence"/>
</dbReference>
<evidence type="ECO:0000259" key="1">
    <source>
        <dbReference type="Pfam" id="PF09722"/>
    </source>
</evidence>
<dbReference type="InterPro" id="IPR024467">
    <property type="entry name" value="Xre/MbcA/ParS-like_toxin-bd"/>
</dbReference>
<name>A0A7W8NIA5_9DEIO</name>
<reference evidence="2 3" key="1">
    <citation type="submission" date="2020-08" db="EMBL/GenBank/DDBJ databases">
        <title>Genomic Encyclopedia of Type Strains, Phase IV (KMG-IV): sequencing the most valuable type-strain genomes for metagenomic binning, comparative biology and taxonomic classification.</title>
        <authorList>
            <person name="Goeker M."/>
        </authorList>
    </citation>
    <scope>NUCLEOTIDE SEQUENCE [LARGE SCALE GENOMIC DNA]</scope>
    <source>
        <strain evidence="2 3">DSM 27939</strain>
    </source>
</reference>
<proteinExistence type="predicted"/>
<dbReference type="RefSeq" id="WP_184135808.1">
    <property type="nucleotide sequence ID" value="NZ_JACHFL010000013.1"/>
</dbReference>